<dbReference type="PROSITE" id="PS51986">
    <property type="entry name" value="GS_BETA_GRASP"/>
    <property type="match status" value="1"/>
</dbReference>
<dbReference type="InterPro" id="IPR008146">
    <property type="entry name" value="Gln_synth_cat_dom"/>
</dbReference>
<evidence type="ECO:0000256" key="8">
    <source>
        <dbReference type="RuleBase" id="RU000384"/>
    </source>
</evidence>
<comment type="function">
    <text evidence="2">Catalyzes the ATP-dependent biosynthesis of glutamine from glutamate and ammonia.</text>
</comment>
<sequence>MASFVDRHGLWTDEQEKAGQEVEERLRTGACGVVRFVFPDQHGILRGKTLVTGTALSGLRNGFPITSTLLLKDTSHKTVFPVFTAGGGFGERQLQGAADVIMVPDPATFRTLPWAPHSGWILCDLYFPDGKPVPFATRDLLRRQVAALGEAGYDFMSGLEVELHLFRITDPKLGLGDAGQPGSPPEVELLTQGFQYLTELRYDQLDPLVEVIRATCEGLALPLRSIDVEFGPSQLELTFQPATGILPADQMMMLRNAVKQVCRREGIHATFMCRPKMPSVMSSGWHLHQSLVDRNTGTNAFIPDGDEVLPPAGMAYLAGLLAHARDLAAFATPTINGYRRYRPNSLAPDRASWSRDNRGVMLRVLSQKGDPASRIENRLGEPAANPYLYLASQIAAGLDGLNRGLTPPPPVDTPYDNDSPRLPTSLPEALAAMADSPFVAEAFGKPFVDYFLTIKRAEVERFNLDVTEWEQREYFDLF</sequence>
<evidence type="ECO:0000259" key="10">
    <source>
        <dbReference type="PROSITE" id="PS51986"/>
    </source>
</evidence>
<dbReference type="PANTHER" id="PTHR43785">
    <property type="entry name" value="GAMMA-GLUTAMYLPUTRESCINE SYNTHETASE"/>
    <property type="match status" value="1"/>
</dbReference>
<organism evidence="12 13">
    <name type="scientific">Marinibaculum pumilum</name>
    <dbReference type="NCBI Taxonomy" id="1766165"/>
    <lineage>
        <taxon>Bacteria</taxon>
        <taxon>Pseudomonadati</taxon>
        <taxon>Pseudomonadota</taxon>
        <taxon>Alphaproteobacteria</taxon>
        <taxon>Rhodospirillales</taxon>
        <taxon>Rhodospirillaceae</taxon>
        <taxon>Marinibaculum</taxon>
    </lineage>
</organism>
<evidence type="ECO:0000259" key="11">
    <source>
        <dbReference type="PROSITE" id="PS51987"/>
    </source>
</evidence>
<proteinExistence type="inferred from homology"/>
<evidence type="ECO:0000313" key="12">
    <source>
        <dbReference type="EMBL" id="MFC3225601.1"/>
    </source>
</evidence>
<evidence type="ECO:0000256" key="2">
    <source>
        <dbReference type="ARBA" id="ARBA00003117"/>
    </source>
</evidence>
<feature type="region of interest" description="Disordered" evidence="9">
    <location>
        <begin position="403"/>
        <end position="422"/>
    </location>
</feature>
<dbReference type="InterPro" id="IPR014746">
    <property type="entry name" value="Gln_synth/guanido_kin_cat_dom"/>
</dbReference>
<feature type="domain" description="GS beta-grasp" evidence="10">
    <location>
        <begin position="28"/>
        <end position="130"/>
    </location>
</feature>
<evidence type="ECO:0000256" key="3">
    <source>
        <dbReference type="ARBA" id="ARBA00022598"/>
    </source>
</evidence>
<evidence type="ECO:0000256" key="5">
    <source>
        <dbReference type="ARBA" id="ARBA00022840"/>
    </source>
</evidence>
<keyword evidence="4" id="KW-0547">Nucleotide-binding</keyword>
<evidence type="ECO:0000256" key="9">
    <source>
        <dbReference type="SAM" id="MobiDB-lite"/>
    </source>
</evidence>
<comment type="similarity">
    <text evidence="7 8">Belongs to the glutamine synthetase family.</text>
</comment>
<dbReference type="RefSeq" id="WP_379897326.1">
    <property type="nucleotide sequence ID" value="NZ_JBHRTR010000001.1"/>
</dbReference>
<evidence type="ECO:0000256" key="7">
    <source>
        <dbReference type="PROSITE-ProRule" id="PRU01330"/>
    </source>
</evidence>
<keyword evidence="13" id="KW-1185">Reference proteome</keyword>
<reference evidence="13" key="1">
    <citation type="journal article" date="2019" name="Int. J. Syst. Evol. Microbiol.">
        <title>The Global Catalogue of Microorganisms (GCM) 10K type strain sequencing project: providing services to taxonomists for standard genome sequencing and annotation.</title>
        <authorList>
            <consortium name="The Broad Institute Genomics Platform"/>
            <consortium name="The Broad Institute Genome Sequencing Center for Infectious Disease"/>
            <person name="Wu L."/>
            <person name="Ma J."/>
        </authorList>
    </citation>
    <scope>NUCLEOTIDE SEQUENCE [LARGE SCALE GENOMIC DNA]</scope>
    <source>
        <strain evidence="13">KCTC 42964</strain>
    </source>
</reference>
<dbReference type="SUPFAM" id="SSF55931">
    <property type="entry name" value="Glutamine synthetase/guanido kinase"/>
    <property type="match status" value="1"/>
</dbReference>
<dbReference type="InterPro" id="IPR008147">
    <property type="entry name" value="Gln_synt_N"/>
</dbReference>
<protein>
    <submittedName>
        <fullName evidence="12">Glutamine synthetase family protein</fullName>
        <ecNumber evidence="12">6.3.1.-</ecNumber>
    </submittedName>
</protein>
<keyword evidence="6" id="KW-0535">Nitrogen fixation</keyword>
<dbReference type="EMBL" id="JBHRTR010000001">
    <property type="protein sequence ID" value="MFC3225601.1"/>
    <property type="molecule type" value="Genomic_DNA"/>
</dbReference>
<dbReference type="PROSITE" id="PS51987">
    <property type="entry name" value="GS_CATALYTIC"/>
    <property type="match status" value="1"/>
</dbReference>
<dbReference type="Gene3D" id="3.10.20.70">
    <property type="entry name" value="Glutamine synthetase, N-terminal domain"/>
    <property type="match status" value="1"/>
</dbReference>
<gene>
    <name evidence="12" type="ORF">ACFOGJ_00060</name>
</gene>
<dbReference type="PANTHER" id="PTHR43785:SF12">
    <property type="entry name" value="TYPE-1 GLUTAMINE SYNTHETASE 2"/>
    <property type="match status" value="1"/>
</dbReference>
<evidence type="ECO:0000256" key="1">
    <source>
        <dbReference type="ARBA" id="ARBA00001946"/>
    </source>
</evidence>
<evidence type="ECO:0000313" key="13">
    <source>
        <dbReference type="Proteomes" id="UP001595528"/>
    </source>
</evidence>
<dbReference type="Gene3D" id="3.30.590.10">
    <property type="entry name" value="Glutamine synthetase/guanido kinase, catalytic domain"/>
    <property type="match status" value="1"/>
</dbReference>
<dbReference type="EC" id="6.3.1.-" evidence="12"/>
<dbReference type="SUPFAM" id="SSF54368">
    <property type="entry name" value="Glutamine synthetase, N-terminal domain"/>
    <property type="match status" value="1"/>
</dbReference>
<feature type="domain" description="GS catalytic" evidence="11">
    <location>
        <begin position="137"/>
        <end position="478"/>
    </location>
</feature>
<accession>A0ABV7KT88</accession>
<evidence type="ECO:0000256" key="4">
    <source>
        <dbReference type="ARBA" id="ARBA00022741"/>
    </source>
</evidence>
<dbReference type="InterPro" id="IPR036651">
    <property type="entry name" value="Gln_synt_N_sf"/>
</dbReference>
<dbReference type="SMART" id="SM01230">
    <property type="entry name" value="Gln-synt_C"/>
    <property type="match status" value="1"/>
</dbReference>
<keyword evidence="5" id="KW-0067">ATP-binding</keyword>
<comment type="caution">
    <text evidence="12">The sequence shown here is derived from an EMBL/GenBank/DDBJ whole genome shotgun (WGS) entry which is preliminary data.</text>
</comment>
<dbReference type="Proteomes" id="UP001595528">
    <property type="component" value="Unassembled WGS sequence"/>
</dbReference>
<keyword evidence="3 12" id="KW-0436">Ligase</keyword>
<dbReference type="GO" id="GO:0016874">
    <property type="term" value="F:ligase activity"/>
    <property type="evidence" value="ECO:0007669"/>
    <property type="project" value="UniProtKB-KW"/>
</dbReference>
<comment type="cofactor">
    <cofactor evidence="1">
        <name>Mg(2+)</name>
        <dbReference type="ChEBI" id="CHEBI:18420"/>
    </cofactor>
</comment>
<evidence type="ECO:0000256" key="6">
    <source>
        <dbReference type="ARBA" id="ARBA00023231"/>
    </source>
</evidence>
<dbReference type="Pfam" id="PF00120">
    <property type="entry name" value="Gln-synt_C"/>
    <property type="match status" value="1"/>
</dbReference>
<name>A0ABV7KT88_9PROT</name>